<dbReference type="InterPro" id="IPR000504">
    <property type="entry name" value="RRM_dom"/>
</dbReference>
<dbReference type="PANTHER" id="PTHR24012">
    <property type="entry name" value="RNA BINDING PROTEIN"/>
    <property type="match status" value="1"/>
</dbReference>
<protein>
    <recommendedName>
        <fullName evidence="5">RRM domain-containing protein</fullName>
    </recommendedName>
</protein>
<name>A0AB34JTH8_PRYPA</name>
<feature type="region of interest" description="Disordered" evidence="4">
    <location>
        <begin position="203"/>
        <end position="226"/>
    </location>
</feature>
<dbReference type="SMART" id="SM00360">
    <property type="entry name" value="RRM"/>
    <property type="match status" value="3"/>
</dbReference>
<feature type="domain" description="RRM" evidence="5">
    <location>
        <begin position="126"/>
        <end position="206"/>
    </location>
</feature>
<dbReference type="Proteomes" id="UP001515480">
    <property type="component" value="Unassembled WGS sequence"/>
</dbReference>
<evidence type="ECO:0000256" key="2">
    <source>
        <dbReference type="ARBA" id="ARBA00022884"/>
    </source>
</evidence>
<dbReference type="InterPro" id="IPR012677">
    <property type="entry name" value="Nucleotide-bd_a/b_plait_sf"/>
</dbReference>
<dbReference type="EMBL" id="JBGBPQ010000004">
    <property type="protein sequence ID" value="KAL1525150.1"/>
    <property type="molecule type" value="Genomic_DNA"/>
</dbReference>
<reference evidence="6 7" key="1">
    <citation type="journal article" date="2024" name="Science">
        <title>Giant polyketide synthase enzymes in the biosynthesis of giant marine polyether toxins.</title>
        <authorList>
            <person name="Fallon T.R."/>
            <person name="Shende V.V."/>
            <person name="Wierzbicki I.H."/>
            <person name="Pendleton A.L."/>
            <person name="Watervoot N.F."/>
            <person name="Auber R.P."/>
            <person name="Gonzalez D.J."/>
            <person name="Wisecaver J.H."/>
            <person name="Moore B.S."/>
        </authorList>
    </citation>
    <scope>NUCLEOTIDE SEQUENCE [LARGE SCALE GENOMIC DNA]</scope>
    <source>
        <strain evidence="6 7">12B1</strain>
    </source>
</reference>
<evidence type="ECO:0000313" key="7">
    <source>
        <dbReference type="Proteomes" id="UP001515480"/>
    </source>
</evidence>
<accession>A0AB34JTH8</accession>
<dbReference type="InterPro" id="IPR035979">
    <property type="entry name" value="RBD_domain_sf"/>
</dbReference>
<dbReference type="Pfam" id="PF00076">
    <property type="entry name" value="RRM_1"/>
    <property type="match status" value="3"/>
</dbReference>
<gene>
    <name evidence="6" type="ORF">AB1Y20_020021</name>
</gene>
<dbReference type="AlphaFoldDB" id="A0AB34JTH8"/>
<comment type="caution">
    <text evidence="6">The sequence shown here is derived from an EMBL/GenBank/DDBJ whole genome shotgun (WGS) entry which is preliminary data.</text>
</comment>
<sequence>MVTSALAATPAIGEVKLFVGGIPQHCGDYDLRQVFLPFGELSEVFFLPNNSRTGQRCAFVKMSDWARANLAIAALNGKCRMAVDMDPIVVRPKGIPPPHGGSASGGLIGIGVGATHGQSPATVDGLKLFVGSLPGYCDESMLLTIFAPFGEVSEIFFLPNNSKTGQRCAFVRYTALSSSLAAVQALNGKFRFTPEDERIVVRQSGHKPANERPQAQGPQNGMAPNPVANALSAEALMQQAQRVVMQNAIAQHTFAVQAAGLLASHRASMGSKGSGLDLQSIVAASGADACAGAATFGDSASGGFANTYLNGLGGGLGNGMGITLGNGGDGWGGEAARNASPSGMASLGLGAIGTLPPEQQVVLLQHMLMQQQISMGSNNILPPNGSLNSSFGVIGGGVPLRRGPNLNMSPIGHRPPGQATQEPKLFVGGMPAGTSEAVVRQLFAPFGELENVVMLPPKSTSGQQCSFVLFKSMASAISAQSILHMQHRMASTDDAIVVKFADSNSKRRQQTVGLTNTFFPTQQHNEQEVFEVSAIQ</sequence>
<evidence type="ECO:0000256" key="4">
    <source>
        <dbReference type="SAM" id="MobiDB-lite"/>
    </source>
</evidence>
<evidence type="ECO:0000313" key="6">
    <source>
        <dbReference type="EMBL" id="KAL1525150.1"/>
    </source>
</evidence>
<evidence type="ECO:0000256" key="3">
    <source>
        <dbReference type="PROSITE-ProRule" id="PRU00176"/>
    </source>
</evidence>
<proteinExistence type="predicted"/>
<evidence type="ECO:0000259" key="5">
    <source>
        <dbReference type="PROSITE" id="PS50102"/>
    </source>
</evidence>
<dbReference type="GO" id="GO:0003723">
    <property type="term" value="F:RNA binding"/>
    <property type="evidence" value="ECO:0007669"/>
    <property type="project" value="UniProtKB-UniRule"/>
</dbReference>
<dbReference type="SUPFAM" id="SSF54928">
    <property type="entry name" value="RNA-binding domain, RBD"/>
    <property type="match status" value="2"/>
</dbReference>
<dbReference type="PROSITE" id="PS50102">
    <property type="entry name" value="RRM"/>
    <property type="match status" value="3"/>
</dbReference>
<keyword evidence="7" id="KW-1185">Reference proteome</keyword>
<evidence type="ECO:0000256" key="1">
    <source>
        <dbReference type="ARBA" id="ARBA00022737"/>
    </source>
</evidence>
<keyword evidence="1" id="KW-0677">Repeat</keyword>
<feature type="domain" description="RRM" evidence="5">
    <location>
        <begin position="423"/>
        <end position="503"/>
    </location>
</feature>
<dbReference type="Gene3D" id="3.30.70.330">
    <property type="match status" value="3"/>
</dbReference>
<organism evidence="6 7">
    <name type="scientific">Prymnesium parvum</name>
    <name type="common">Toxic golden alga</name>
    <dbReference type="NCBI Taxonomy" id="97485"/>
    <lineage>
        <taxon>Eukaryota</taxon>
        <taxon>Haptista</taxon>
        <taxon>Haptophyta</taxon>
        <taxon>Prymnesiophyceae</taxon>
        <taxon>Prymnesiales</taxon>
        <taxon>Prymnesiaceae</taxon>
        <taxon>Prymnesium</taxon>
    </lineage>
</organism>
<keyword evidence="2 3" id="KW-0694">RNA-binding</keyword>
<feature type="domain" description="RRM" evidence="5">
    <location>
        <begin position="15"/>
        <end position="88"/>
    </location>
</feature>